<dbReference type="OrthoDB" id="632608at2759"/>
<dbReference type="STRING" id="4555.A0A368QLF0"/>
<sequence>MQDETGQFIYRRDFVRLNSPAAGSNRDRGLAVKGMSGPKVVVQCLDGTEVTVNARDVLVADRSCFCPGMVVASASDRGGQLGVVTGAAVELDLVRLDGEDAAAALVARGVSSAELRRVSEFCLGDYVVSGPWLGRVFEVSLDVDVLFDDGAVCRVTTADGKLWPVGVGSSKRYTNNVFYPGQRVGGRSSVFKAARWLKGYWKPSDGEGTVSKVETAGVLVYWVASSQLGAERSVVQASSAPAHQQSPRDLTFFRAGTDLAGFWVVGDRCFFRAPCRRRVLPAGDVGANPNQLRRLGAKRTRRQESRSRAGFERPLSVASTRTTVDVLWQDGTRQCQAPSVSLVPTKPQKSHEFFPGQRVVSRTSSHGDGDVARSGVVRSLNYTDQTVRMLWQKATAEHADDETLSSTYDLGRDFDSNVFYGDVVVRRRPTDSSIGVAGDICGSTEEPVLTRCRKEEPTRAHDLSWVGHIVDFCDAHHVQVKWGDGNTSKVSFHEITVVKEQSFSEFLQEIGEWVSEDGGMSNDAIDHKAQVTAAAIDNNNDGEGDDDSDSDDGQATMRMMDQVGLVVQAVIRLAGEVLAQGRRYLVNGWTVTGESTSELTARGNNNVSAPVSGGDGDAKETSIAVAGINGGGGGEGKEAEADATGDDKPFSFPQFEIVQSPSDHHYLGNMEQGTGGGRKWTKRVQKEWNILENNLPDTIFMRAYEDRMDLLRAVMVGASGTPYHDGLFFFDLQLPPSYPAAPPLVYYRSFGLHVNPNLDPSGTVCLSLLNTFGGHGAELWSPEASTVLQVVVSIQGLVLNAQPYYNEAGYAVQVGTPQGRRNELPYNENTYLRTLQTMLHLLRRPPAGFEEFVRDHFHRRGQHVLRACEAYLDGCLVGTLDGEGSGARRPCSAGFRLALAKVVPRLVEAFTAIDADGCKEFDRLRVRTLCT</sequence>
<feature type="region of interest" description="Disordered" evidence="3">
    <location>
        <begin position="343"/>
        <end position="372"/>
    </location>
</feature>
<dbReference type="SMART" id="SM00212">
    <property type="entry name" value="UBCc"/>
    <property type="match status" value="1"/>
</dbReference>
<reference evidence="5" key="1">
    <citation type="journal article" date="2012" name="Nat. Biotechnol.">
        <title>Reference genome sequence of the model plant Setaria.</title>
        <authorList>
            <person name="Bennetzen J.L."/>
            <person name="Schmutz J."/>
            <person name="Wang H."/>
            <person name="Percifield R."/>
            <person name="Hawkins J."/>
            <person name="Pontaroli A.C."/>
            <person name="Estep M."/>
            <person name="Feng L."/>
            <person name="Vaughn J.N."/>
            <person name="Grimwood J."/>
            <person name="Jenkins J."/>
            <person name="Barry K."/>
            <person name="Lindquist E."/>
            <person name="Hellsten U."/>
            <person name="Deshpande S."/>
            <person name="Wang X."/>
            <person name="Wu X."/>
            <person name="Mitros T."/>
            <person name="Triplett J."/>
            <person name="Yang X."/>
            <person name="Ye C.Y."/>
            <person name="Mauro-Herrera M."/>
            <person name="Wang L."/>
            <person name="Li P."/>
            <person name="Sharma M."/>
            <person name="Sharma R."/>
            <person name="Ronald P.C."/>
            <person name="Panaud O."/>
            <person name="Kellogg E.A."/>
            <person name="Brutnell T.P."/>
            <person name="Doust A.N."/>
            <person name="Tuskan G.A."/>
            <person name="Rokhsar D."/>
            <person name="Devos K.M."/>
        </authorList>
    </citation>
    <scope>NUCLEOTIDE SEQUENCE [LARGE SCALE GENOMIC DNA]</scope>
    <source>
        <strain evidence="5">Yugu1</strain>
    </source>
</reference>
<keyword evidence="2" id="KW-0833">Ubl conjugation pathway</keyword>
<dbReference type="Pfam" id="PF23043">
    <property type="entry name" value="SH3-B_UBE2O"/>
    <property type="match status" value="1"/>
</dbReference>
<dbReference type="InterPro" id="IPR016135">
    <property type="entry name" value="UBQ-conjugating_enzyme/RWD"/>
</dbReference>
<gene>
    <name evidence="5" type="ORF">SETIT_3G329900v2</name>
</gene>
<evidence type="ECO:0000313" key="5">
    <source>
        <dbReference type="EMBL" id="RCV18771.1"/>
    </source>
</evidence>
<protein>
    <recommendedName>
        <fullName evidence="4">UBC core domain-containing protein</fullName>
    </recommendedName>
</protein>
<reference evidence="5" key="2">
    <citation type="submission" date="2015-07" db="EMBL/GenBank/DDBJ databases">
        <authorList>
            <person name="Noorani M."/>
        </authorList>
    </citation>
    <scope>NUCLEOTIDE SEQUENCE</scope>
    <source>
        <strain evidence="5">Yugu1</strain>
    </source>
</reference>
<accession>A0A368QLF0</accession>
<dbReference type="InterPro" id="IPR057733">
    <property type="entry name" value="UBE2O-like_SH3-B"/>
</dbReference>
<dbReference type="Gene3D" id="3.10.110.10">
    <property type="entry name" value="Ubiquitin Conjugating Enzyme"/>
    <property type="match status" value="1"/>
</dbReference>
<dbReference type="InterPro" id="IPR057735">
    <property type="entry name" value="UBE2O-like_tSH3-B"/>
</dbReference>
<dbReference type="EMBL" id="CM003530">
    <property type="protein sequence ID" value="RCV18771.1"/>
    <property type="molecule type" value="Genomic_DNA"/>
</dbReference>
<dbReference type="CDD" id="cd23837">
    <property type="entry name" value="UBCc_UBE2O"/>
    <property type="match status" value="1"/>
</dbReference>
<keyword evidence="1" id="KW-0808">Transferase</keyword>
<dbReference type="InterPro" id="IPR000608">
    <property type="entry name" value="UBC"/>
</dbReference>
<evidence type="ECO:0000256" key="2">
    <source>
        <dbReference type="ARBA" id="ARBA00022786"/>
    </source>
</evidence>
<dbReference type="PANTHER" id="PTHR46116:SF32">
    <property type="entry name" value="OS05G0153132 PROTEIN"/>
    <property type="match status" value="1"/>
</dbReference>
<name>A0A368QLF0_SETIT</name>
<evidence type="ECO:0000259" key="4">
    <source>
        <dbReference type="PROSITE" id="PS50127"/>
    </source>
</evidence>
<evidence type="ECO:0000256" key="3">
    <source>
        <dbReference type="SAM" id="MobiDB-lite"/>
    </source>
</evidence>
<dbReference type="Pfam" id="PF00179">
    <property type="entry name" value="UQ_con"/>
    <property type="match status" value="1"/>
</dbReference>
<organism evidence="5">
    <name type="scientific">Setaria italica</name>
    <name type="common">Foxtail millet</name>
    <name type="synonym">Panicum italicum</name>
    <dbReference type="NCBI Taxonomy" id="4555"/>
    <lineage>
        <taxon>Eukaryota</taxon>
        <taxon>Viridiplantae</taxon>
        <taxon>Streptophyta</taxon>
        <taxon>Embryophyta</taxon>
        <taxon>Tracheophyta</taxon>
        <taxon>Spermatophyta</taxon>
        <taxon>Magnoliopsida</taxon>
        <taxon>Liliopsida</taxon>
        <taxon>Poales</taxon>
        <taxon>Poaceae</taxon>
        <taxon>PACMAD clade</taxon>
        <taxon>Panicoideae</taxon>
        <taxon>Panicodae</taxon>
        <taxon>Paniceae</taxon>
        <taxon>Cenchrinae</taxon>
        <taxon>Setaria</taxon>
    </lineage>
</organism>
<dbReference type="SUPFAM" id="SSF54495">
    <property type="entry name" value="UBC-like"/>
    <property type="match status" value="1"/>
</dbReference>
<feature type="domain" description="UBC core" evidence="4">
    <location>
        <begin position="679"/>
        <end position="839"/>
    </location>
</feature>
<dbReference type="Pfam" id="PF23046">
    <property type="entry name" value="tSH3-B_UBE2O"/>
    <property type="match status" value="1"/>
</dbReference>
<dbReference type="PROSITE" id="PS50127">
    <property type="entry name" value="UBC_2"/>
    <property type="match status" value="1"/>
</dbReference>
<evidence type="ECO:0000256" key="1">
    <source>
        <dbReference type="ARBA" id="ARBA00022679"/>
    </source>
</evidence>
<dbReference type="PANTHER" id="PTHR46116">
    <property type="entry name" value="(E3-INDEPENDENT) E2 UBIQUITIN-CONJUGATING ENZYME"/>
    <property type="match status" value="1"/>
</dbReference>
<dbReference type="AlphaFoldDB" id="A0A368QLF0"/>
<proteinExistence type="predicted"/>
<dbReference type="GO" id="GO:0016740">
    <property type="term" value="F:transferase activity"/>
    <property type="evidence" value="ECO:0007669"/>
    <property type="project" value="UniProtKB-KW"/>
</dbReference>